<dbReference type="AlphaFoldDB" id="A0A7S2P7C5"/>
<dbReference type="PANTHER" id="PTHR31611">
    <property type="entry name" value="HIGH-AFFINITY NICKEL TRANSPORT PROTEIN NIC1"/>
    <property type="match status" value="1"/>
</dbReference>
<evidence type="ECO:0000256" key="2">
    <source>
        <dbReference type="ARBA" id="ARBA00010892"/>
    </source>
</evidence>
<dbReference type="InterPro" id="IPR011541">
    <property type="entry name" value="Ni/Co_transpt_high_affinity"/>
</dbReference>
<name>A0A7S2P7C5_9DINO</name>
<keyword evidence="5 8" id="KW-0812">Transmembrane</keyword>
<evidence type="ECO:0000256" key="1">
    <source>
        <dbReference type="ARBA" id="ARBA00004127"/>
    </source>
</evidence>
<proteinExistence type="inferred from homology"/>
<feature type="transmembrane region" description="Helical" evidence="8">
    <location>
        <begin position="54"/>
        <end position="78"/>
    </location>
</feature>
<keyword evidence="6 8" id="KW-1133">Transmembrane helix</keyword>
<gene>
    <name evidence="9" type="ORF">BRAN1462_LOCUS31120</name>
</gene>
<evidence type="ECO:0000256" key="7">
    <source>
        <dbReference type="ARBA" id="ARBA00023136"/>
    </source>
</evidence>
<dbReference type="GO" id="GO:0005886">
    <property type="term" value="C:plasma membrane"/>
    <property type="evidence" value="ECO:0007669"/>
    <property type="project" value="UniProtKB-SubCell"/>
</dbReference>
<reference evidence="9" key="1">
    <citation type="submission" date="2021-01" db="EMBL/GenBank/DDBJ databases">
        <authorList>
            <person name="Corre E."/>
            <person name="Pelletier E."/>
            <person name="Niang G."/>
            <person name="Scheremetjew M."/>
            <person name="Finn R."/>
            <person name="Kale V."/>
            <person name="Holt S."/>
            <person name="Cochrane G."/>
            <person name="Meng A."/>
            <person name="Brown T."/>
            <person name="Cohen L."/>
        </authorList>
    </citation>
    <scope>NUCLEOTIDE SEQUENCE</scope>
    <source>
        <strain evidence="9">RCC3387</strain>
    </source>
</reference>
<evidence type="ECO:0000256" key="3">
    <source>
        <dbReference type="ARBA" id="ARBA00022448"/>
    </source>
</evidence>
<dbReference type="Pfam" id="PF03824">
    <property type="entry name" value="NicO"/>
    <property type="match status" value="1"/>
</dbReference>
<evidence type="ECO:0000256" key="6">
    <source>
        <dbReference type="ARBA" id="ARBA00022989"/>
    </source>
</evidence>
<feature type="transmembrane region" description="Helical" evidence="8">
    <location>
        <begin position="248"/>
        <end position="267"/>
    </location>
</feature>
<dbReference type="EMBL" id="HBGW01048833">
    <property type="protein sequence ID" value="CAD9580200.1"/>
    <property type="molecule type" value="Transcribed_RNA"/>
</dbReference>
<evidence type="ECO:0000256" key="8">
    <source>
        <dbReference type="RuleBase" id="RU362101"/>
    </source>
</evidence>
<dbReference type="GO" id="GO:0015099">
    <property type="term" value="F:nickel cation transmembrane transporter activity"/>
    <property type="evidence" value="ECO:0007669"/>
    <property type="project" value="UniProtKB-UniRule"/>
</dbReference>
<feature type="transmembrane region" description="Helical" evidence="8">
    <location>
        <begin position="201"/>
        <end position="228"/>
    </location>
</feature>
<evidence type="ECO:0000256" key="4">
    <source>
        <dbReference type="ARBA" id="ARBA00022596"/>
    </source>
</evidence>
<feature type="transmembrane region" description="Helical" evidence="8">
    <location>
        <begin position="12"/>
        <end position="34"/>
    </location>
</feature>
<keyword evidence="3 8" id="KW-0813">Transport</keyword>
<dbReference type="InterPro" id="IPR004688">
    <property type="entry name" value="Ni/Co_transpt"/>
</dbReference>
<dbReference type="GO" id="GO:0012505">
    <property type="term" value="C:endomembrane system"/>
    <property type="evidence" value="ECO:0007669"/>
    <property type="project" value="UniProtKB-SubCell"/>
</dbReference>
<protein>
    <recommendedName>
        <fullName evidence="8">Nickel/cobalt efflux system</fullName>
    </recommendedName>
</protein>
<keyword evidence="7 8" id="KW-0472">Membrane</keyword>
<evidence type="ECO:0000313" key="9">
    <source>
        <dbReference type="EMBL" id="CAD9580200.1"/>
    </source>
</evidence>
<feature type="transmembrane region" description="Helical" evidence="8">
    <location>
        <begin position="163"/>
        <end position="189"/>
    </location>
</feature>
<evidence type="ECO:0000256" key="5">
    <source>
        <dbReference type="ARBA" id="ARBA00022692"/>
    </source>
</evidence>
<comment type="similarity">
    <text evidence="2 8">Belongs to the NiCoT transporter (TC 2.A.52) family.</text>
</comment>
<accession>A0A7S2P7C5</accession>
<comment type="subcellular location">
    <subcellularLocation>
        <location evidence="8">Cell membrane</location>
        <topology evidence="8">Multi-pass membrane protein</topology>
    </subcellularLocation>
    <subcellularLocation>
        <location evidence="1">Endomembrane system</location>
        <topology evidence="1">Multi-pass membrane protein</topology>
    </subcellularLocation>
</comment>
<organism evidence="9">
    <name type="scientific">Zooxanthella nutricula</name>
    <dbReference type="NCBI Taxonomy" id="1333877"/>
    <lineage>
        <taxon>Eukaryota</taxon>
        <taxon>Sar</taxon>
        <taxon>Alveolata</taxon>
        <taxon>Dinophyceae</taxon>
        <taxon>Peridiniales</taxon>
        <taxon>Peridiniales incertae sedis</taxon>
        <taxon>Zooxanthella</taxon>
    </lineage>
</organism>
<feature type="transmembrane region" description="Helical" evidence="8">
    <location>
        <begin position="130"/>
        <end position="151"/>
    </location>
</feature>
<sequence length="286" mass="30318">MLLRGQKPVSVGFWFAVGHSTIVLLLTAVLAGGYRWALQAATQGADITQQVSLAAGLMSVGLLGAIGALNAHIAWGLFRTWAGLQAKSADAQDAELTAAGDASLKTALSLVPCMRRVFEHVSKPHRMYGVGFLFGLSFDSATQVGLIGLAAMTGSSGRIPPAIVMIFPVAFSCGMCLIDTANGLLMLATYSWTEVRPMQKLFYNFVVTSMSAGIALVICSLELLQIVARQANLRGPFWTLVQDVDMVAIGYSIICSFLLVFLVAVCYSRGCFQCHSGVVVGDQVGA</sequence>
<keyword evidence="4" id="KW-0533">Nickel</keyword>
<dbReference type="PANTHER" id="PTHR31611:SF0">
    <property type="entry name" value="HIGH-AFFINITY NICKEL TRANSPORT PROTEIN NIC1"/>
    <property type="match status" value="1"/>
</dbReference>